<reference evidence="7 8" key="1">
    <citation type="journal article" date="2012" name="Genome Biol.">
        <title>Sequencing three crocodilian genomes to illuminate the evolution of archosaurs and amniotes.</title>
        <authorList>
            <person name="St John J.A."/>
            <person name="Braun E.L."/>
            <person name="Isberg S.R."/>
            <person name="Miles L.G."/>
            <person name="Chong A.Y."/>
            <person name="Gongora J."/>
            <person name="Dalzell P."/>
            <person name="Moran C."/>
            <person name="Bed'hom B."/>
            <person name="Abzhanov A."/>
            <person name="Burgess S.C."/>
            <person name="Cooksey A.M."/>
            <person name="Castoe T.A."/>
            <person name="Crawford N.G."/>
            <person name="Densmore L.D."/>
            <person name="Drew J.C."/>
            <person name="Edwards S.V."/>
            <person name="Faircloth B.C."/>
            <person name="Fujita M.K."/>
            <person name="Greenwold M.J."/>
            <person name="Hoffmann F.G."/>
            <person name="Howard J.M."/>
            <person name="Iguchi T."/>
            <person name="Janes D.E."/>
            <person name="Khan S.Y."/>
            <person name="Kohno S."/>
            <person name="de Koning A.J."/>
            <person name="Lance S.L."/>
            <person name="McCarthy F.M."/>
            <person name="McCormack J.E."/>
            <person name="Merchant M.E."/>
            <person name="Peterson D.G."/>
            <person name="Pollock D.D."/>
            <person name="Pourmand N."/>
            <person name="Raney B.J."/>
            <person name="Roessler K.A."/>
            <person name="Sanford J.R."/>
            <person name="Sawyer R.H."/>
            <person name="Schmidt C.J."/>
            <person name="Triplett E.W."/>
            <person name="Tuberville T.D."/>
            <person name="Venegas-Anaya M."/>
            <person name="Howard J.T."/>
            <person name="Jarvis E.D."/>
            <person name="Guillette L.J.Jr."/>
            <person name="Glenn T.C."/>
            <person name="Green R.E."/>
            <person name="Ray D.A."/>
        </authorList>
    </citation>
    <scope>NUCLEOTIDE SEQUENCE [LARGE SCALE GENOMIC DNA]</scope>
    <source>
        <strain evidence="7">KSC_2009_1</strain>
    </source>
</reference>
<evidence type="ECO:0000256" key="6">
    <source>
        <dbReference type="SAM" id="Phobius"/>
    </source>
</evidence>
<keyword evidence="3" id="KW-0256">Endoplasmic reticulum</keyword>
<comment type="caution">
    <text evidence="7">The sequence shown here is derived from an EMBL/GenBank/DDBJ whole genome shotgun (WGS) entry which is preliminary data.</text>
</comment>
<keyword evidence="2 6" id="KW-0812">Transmembrane</keyword>
<dbReference type="KEGG" id="amj:106737674"/>
<dbReference type="GO" id="GO:0008654">
    <property type="term" value="P:phospholipid biosynthetic process"/>
    <property type="evidence" value="ECO:0007669"/>
    <property type="project" value="TreeGrafter"/>
</dbReference>
<evidence type="ECO:0000256" key="5">
    <source>
        <dbReference type="ARBA" id="ARBA00023136"/>
    </source>
</evidence>
<dbReference type="HAMAP" id="MF_03230">
    <property type="entry name" value="FITM2"/>
    <property type="match status" value="1"/>
</dbReference>
<dbReference type="InterPro" id="IPR046401">
    <property type="entry name" value="FITM1/2"/>
</dbReference>
<dbReference type="Proteomes" id="UP000050525">
    <property type="component" value="Unassembled WGS sequence"/>
</dbReference>
<name>A0A151M4R2_ALLMI</name>
<gene>
    <name evidence="7" type="primary">FITM1</name>
    <name evidence="7" type="ORF">Y1Q_0017118</name>
</gene>
<dbReference type="GO" id="GO:0034389">
    <property type="term" value="P:lipid droplet organization"/>
    <property type="evidence" value="ECO:0007669"/>
    <property type="project" value="InterPro"/>
</dbReference>
<keyword evidence="5 6" id="KW-0472">Membrane</keyword>
<sequence length="278" mass="29138">MGAWELWGLARRALGLAGGLGAGLVQLAGEQAAWVLVLPGTRRAYHAGLALLVLLSPLLRLYVSPHAVFANPRNFFHVKLVASAWGWTSLLVAGLLLPLAVGAAGRVGAALRPLCRLAVGAGFWVGARAAFALAEDLTGHCYDPVPGGRLVNALPSKAACSAGGHRWTGFAPSAPAFLLTFCPLLVLEEAGVFGRCLARGLRAGAALHALFLFNVALLLLWPALLVATLLWQPPYAPHAAGTATATLCWALAYRGWYRCRWSPGRPGTGLFPLAAECA</sequence>
<evidence type="ECO:0000313" key="8">
    <source>
        <dbReference type="Proteomes" id="UP000050525"/>
    </source>
</evidence>
<feature type="transmembrane region" description="Helical" evidence="6">
    <location>
        <begin position="237"/>
        <end position="256"/>
    </location>
</feature>
<dbReference type="PANTHER" id="PTHR23129">
    <property type="entry name" value="ACYL-COENZYME A DIPHOSPHATASE FITM2"/>
    <property type="match status" value="1"/>
</dbReference>
<evidence type="ECO:0000256" key="1">
    <source>
        <dbReference type="ARBA" id="ARBA00004477"/>
    </source>
</evidence>
<dbReference type="GeneID" id="106737674"/>
<dbReference type="PhylomeDB" id="A0A151M4R2"/>
<dbReference type="STRING" id="8496.A0A151M4R2"/>
<keyword evidence="8" id="KW-1185">Reference proteome</keyword>
<dbReference type="OrthoDB" id="5579088at2759"/>
<evidence type="ECO:0000256" key="2">
    <source>
        <dbReference type="ARBA" id="ARBA00022692"/>
    </source>
</evidence>
<dbReference type="GO" id="GO:0010945">
    <property type="term" value="F:coenzyme A diphosphatase activity"/>
    <property type="evidence" value="ECO:0007669"/>
    <property type="project" value="InterPro"/>
</dbReference>
<dbReference type="EMBL" id="AKHW03006592">
    <property type="protein sequence ID" value="KYO19504.1"/>
    <property type="molecule type" value="Genomic_DNA"/>
</dbReference>
<feature type="transmembrane region" description="Helical" evidence="6">
    <location>
        <begin position="44"/>
        <end position="63"/>
    </location>
</feature>
<feature type="transmembrane region" description="Helical" evidence="6">
    <location>
        <begin position="210"/>
        <end position="231"/>
    </location>
</feature>
<evidence type="ECO:0000313" key="7">
    <source>
        <dbReference type="EMBL" id="KYO19504.1"/>
    </source>
</evidence>
<accession>A0A151M4R2</accession>
<proteinExistence type="inferred from homology"/>
<dbReference type="GO" id="GO:0019915">
    <property type="term" value="P:lipid storage"/>
    <property type="evidence" value="ECO:0007669"/>
    <property type="project" value="InterPro"/>
</dbReference>
<evidence type="ECO:0000256" key="3">
    <source>
        <dbReference type="ARBA" id="ARBA00022824"/>
    </source>
</evidence>
<protein>
    <submittedName>
        <fullName evidence="7">Fat storage-inducing transmembrane protein 1</fullName>
    </submittedName>
</protein>
<dbReference type="CTD" id="161247"/>
<dbReference type="RefSeq" id="XP_019334691.1">
    <property type="nucleotide sequence ID" value="XM_019479146.2"/>
</dbReference>
<feature type="transmembrane region" description="Helical" evidence="6">
    <location>
        <begin position="84"/>
        <end position="104"/>
    </location>
</feature>
<keyword evidence="4 6" id="KW-1133">Transmembrane helix</keyword>
<organism evidence="7 8">
    <name type="scientific">Alligator mississippiensis</name>
    <name type="common">American alligator</name>
    <dbReference type="NCBI Taxonomy" id="8496"/>
    <lineage>
        <taxon>Eukaryota</taxon>
        <taxon>Metazoa</taxon>
        <taxon>Chordata</taxon>
        <taxon>Craniata</taxon>
        <taxon>Vertebrata</taxon>
        <taxon>Euteleostomi</taxon>
        <taxon>Archelosauria</taxon>
        <taxon>Archosauria</taxon>
        <taxon>Crocodylia</taxon>
        <taxon>Alligatoridae</taxon>
        <taxon>Alligatorinae</taxon>
        <taxon>Alligator</taxon>
    </lineage>
</organism>
<comment type="subcellular location">
    <subcellularLocation>
        <location evidence="1">Endoplasmic reticulum membrane</location>
        <topology evidence="1">Multi-pass membrane protein</topology>
    </subcellularLocation>
</comment>
<dbReference type="AlphaFoldDB" id="A0A151M4R2"/>
<dbReference type="PANTHER" id="PTHR23129:SF3">
    <property type="entry name" value="FAT STORAGE-INDUCING TRANSMEMBRANE PROTEIN 1"/>
    <property type="match status" value="1"/>
</dbReference>
<evidence type="ECO:0000256" key="4">
    <source>
        <dbReference type="ARBA" id="ARBA00022989"/>
    </source>
</evidence>
<dbReference type="GO" id="GO:0005789">
    <property type="term" value="C:endoplasmic reticulum membrane"/>
    <property type="evidence" value="ECO:0007669"/>
    <property type="project" value="UniProtKB-SubCell"/>
</dbReference>
<dbReference type="InterPro" id="IPR019388">
    <property type="entry name" value="FIT"/>
</dbReference>